<feature type="compositionally biased region" description="Polar residues" evidence="1">
    <location>
        <begin position="195"/>
        <end position="218"/>
    </location>
</feature>
<gene>
    <name evidence="3" type="primary">NCL1_26324</name>
    <name evidence="3" type="ORF">TNIN_12591</name>
</gene>
<evidence type="ECO:0000313" key="3">
    <source>
        <dbReference type="EMBL" id="GFS38684.1"/>
    </source>
</evidence>
<dbReference type="GO" id="GO:0008061">
    <property type="term" value="F:chitin binding"/>
    <property type="evidence" value="ECO:0007669"/>
    <property type="project" value="InterPro"/>
</dbReference>
<feature type="region of interest" description="Disordered" evidence="1">
    <location>
        <begin position="1"/>
        <end position="257"/>
    </location>
</feature>
<comment type="caution">
    <text evidence="3">The sequence shown here is derived from an EMBL/GenBank/DDBJ whole genome shotgun (WGS) entry which is preliminary data.</text>
</comment>
<feature type="compositionally biased region" description="Polar residues" evidence="1">
    <location>
        <begin position="1916"/>
        <end position="1930"/>
    </location>
</feature>
<feature type="compositionally biased region" description="Basic and acidic residues" evidence="1">
    <location>
        <begin position="93"/>
        <end position="123"/>
    </location>
</feature>
<feature type="domain" description="Chitin-binding type-2" evidence="2">
    <location>
        <begin position="1397"/>
        <end position="1454"/>
    </location>
</feature>
<evidence type="ECO:0000259" key="2">
    <source>
        <dbReference type="PROSITE" id="PS50940"/>
    </source>
</evidence>
<keyword evidence="4" id="KW-1185">Reference proteome</keyword>
<dbReference type="Proteomes" id="UP000886998">
    <property type="component" value="Unassembled WGS sequence"/>
</dbReference>
<dbReference type="Pfam" id="PF01607">
    <property type="entry name" value="CBM_14"/>
    <property type="match status" value="1"/>
</dbReference>
<feature type="compositionally biased region" description="Basic and acidic residues" evidence="1">
    <location>
        <begin position="130"/>
        <end position="158"/>
    </location>
</feature>
<dbReference type="InterPro" id="IPR036508">
    <property type="entry name" value="Chitin-bd_dom_sf"/>
</dbReference>
<evidence type="ECO:0000313" key="4">
    <source>
        <dbReference type="Proteomes" id="UP000886998"/>
    </source>
</evidence>
<feature type="compositionally biased region" description="Basic and acidic residues" evidence="1">
    <location>
        <begin position="35"/>
        <end position="47"/>
    </location>
</feature>
<feature type="region of interest" description="Disordered" evidence="1">
    <location>
        <begin position="2554"/>
        <end position="2594"/>
    </location>
</feature>
<feature type="region of interest" description="Disordered" evidence="1">
    <location>
        <begin position="2186"/>
        <end position="2205"/>
    </location>
</feature>
<sequence length="2621" mass="303377">MLNRNVPAQKYSANLHEAKFESSRTSRASQSSAIDNRDSVRIGKRNDVTTTEGSVSPTKKKSFKREHISHVPLKSSEQKTQPNRNVARNLRRRISDTDDANFKKYDTDRVQKDVPKDVPKKDSSNTSAEINEKGFNHDFTRIKQTDFRISKKDSEKKDKKQLRHSYPKNLEGRSTVVLKNDRRLSANQQLHREVTPSNYADHQSNTNSVKTNQVQGIRNSEADDKDQESISVENADRNEKNFKSDISLERNKKKRKKVLRLRNRHKNETKTMEMKPTPNNQMKNNDKAGISQSFPALPDSLENQKDNNTYARDNSEAIFKDQIEPDFNMTVDETYDHTPNIKEIKSDLDVPSDEIVNYPPPNNDREQPKTDFTSTEDEAEEYEYEFPKEKFNATPLPVIESNDETNGEYMLTFNYKGSKKDQPKDVIKLSDSISKNGYAKKAQIIPEKKLSFKKSEKLKTELHAVRNERTGHEKVPQVAKTEFSKRFKTLPDNGLVKEPVEAEITRNYDPDITTKAPIAFKRKTTKKLDDSVWTPAKIEKYPSYENEPNPQMKQRGKDFNKSNNEETFFHSYNDRSPYSSKKNLYDKTASLTNNEKSGFTKKDSADNVLKPYNKMLPVKKQLVSSSDDDGKYFMHMFKRVGDVSLEHFNPQSSEMSRNDGFMSAIKLRWDEDDTRAQIEASVDSRMQPSSFEFSSDMFRNSYGKRLTSDDFTQKEDSNKRIENAGIRRRNLAEIEGNGSLKHIRKLSRKKRSPNLNDHYFQSHFTIGSEKPFTVDNENFPNNFKETLRQPKISMVPRKELLQINRRQFESPVQKPEARIDRRRSNFEDKPYYLKPDMKNFKNIPMKLIPQSRTENPPTNPEVRSYYLKPEDATEIKKLTNDFHSKQLHFPFASNEKPARETKTIESFQPYPSVNSNLEPHPFQVSQREGARVTPQNNNYRNLMTSSYNNREFYSPSYRIPLERKPTQESKNIESFYVSKPVMNQTPQLRTFPTDQREMWNIRLTPESNKNIKSNRNSNMAFYSSSRRPKPAQESKTIESFQSYFEMPKKVVNQPPELRKFYTNKKSGSNEMLSLIRSPTDIIISKQKPIEESDTIKSFQHDNVTKQLENQTPEIRSISADHRETQNVQGLHRNNNKSLAKLNHSSNKAILQNAPSEMKMSSIKLNRNPSEESNKNKIKNGQLGLRPKVFGKEKLLTNEKADSLNKSRFEARVNKPKQIDPSKFQKRTEKLNLNTPRHPFLNDRVKTRENKNQLNIQKKAGAEIEAVNLKQDQDLMKQTENVNLKRNQEVLRRPENVHLRPNQEFKKQPENFNLKPSQTLMKRKSEKVNLERNEELLKRSENQHLHHLSRDNAYPLTGAHNNVRNNARTIDPHAWEYGFEQPEIGVNFPGYNSIPKTNFQCRGKNGYFADPEAGCQVFHMCQGRGVKHSFLCPNNTIFNQHLLVCDWYNRVSCEGSEPQHRINDFIYNQNSNINNVRNDLHTPSEYENQQWQWAEQARSNNYGNYRTANTQGRDNKKTLNKPHVVILDTPRNYRYENHHAQRNDNNQRSRIPPTNLNLKNLQDSSDVLKSSFSLPKSLTKVPNNIEDNSKNVKYENIQKDKTVNKENPYLHNNFRSEKIINEQFVPDSETSPRGFHYFKENEYLVLHDSGNQENNHQKPVSKVYNHEEKVNVKNSWKPPKLQNQEMELERISPTVNSFKDTQPTITSDIPERKPLSRPNFNAYKPREAHLGAIHHQKTIKQQKGESTITVEELEKKKQTPRYHQQIINMDSISRIVPNKNKKFSTNFEPVNSKSLPDILSITTEEPRPTEYEVYSEKEQTIPFVETTTLIEKKENSGKSTTQRPFDTPNTNLATDYNLNGNEKDVRYKSAASLGQTSKPGKDPKMPIYTYPLSPILRKTGETQRNFGDRIDKPKDGNMQNKSNSSSGEVKSQINIHTRKNDVPKINITSRIVDVLSKIESIGTDVSRILDGKGNVYKNINIQKLKPTIPPQKILNINLDSFTSTKPLKKTDDTKSDHSILLPPIKVSPKVLTNINTELSSQINSKNALLHEIQEKSNKSSEFTTESSTDISRETPKNESQNVPYASNDKKIETLVKTGFHSKDIKMHPSEMLQQRKGQHHNINVHVQSKKPVEIYTKRKYDQKISNFKPKQRTVYTNMKPNGYVIKIGPLKREEMKYPQNIKKKIPNSRIKEDHTHSNNPQQNTKSTLFSFTTTTPKSEQIPTFTPQNILSSTVSSKNSNHDKINDKFQISHLRPNLHPSLKKHHKPTNQEEYPDNRHNINDKYLQGTRNRHTYQNIPQRMPIPHSHNEKYSNTEIPLTTKASIPQANLPAFIFTVNPLPGHRTPNWKSGQNYNPGQLQIPRPISTPPVHMKQKVDGKIQHFNQKEEVNTESDDYDDDCDDSLTPTEIVESSSYFSLGKHGPNTQFPEKPFRPEESMMNARGRTERKSNNENNSKEIKCKSLNGNKRKHKLPNARHSTNEPTTPISQIKSHFKKGFVDYPHLAHSPKNTHQNSYGVQKNIRLYKPQKAVTSFQPQFLSPTLVKKYIPKDVMLSKNLSPESGIHSKTHKKLRNTRSSEELSSSIEKSEEDSKSIDNRKKEYAALERAVELEAEKMVKSTTQSS</sequence>
<feature type="compositionally biased region" description="Polar residues" evidence="1">
    <location>
        <begin position="2474"/>
        <end position="2484"/>
    </location>
</feature>
<feature type="region of interest" description="Disordered" evidence="1">
    <location>
        <begin position="2053"/>
        <end position="2082"/>
    </location>
</feature>
<dbReference type="SUPFAM" id="SSF57625">
    <property type="entry name" value="Invertebrate chitin-binding proteins"/>
    <property type="match status" value="1"/>
</dbReference>
<feature type="compositionally biased region" description="Basic and acidic residues" evidence="1">
    <location>
        <begin position="179"/>
        <end position="194"/>
    </location>
</feature>
<reference evidence="3" key="1">
    <citation type="submission" date="2020-08" db="EMBL/GenBank/DDBJ databases">
        <title>Multicomponent nature underlies the extraordinary mechanical properties of spider dragline silk.</title>
        <authorList>
            <person name="Kono N."/>
            <person name="Nakamura H."/>
            <person name="Mori M."/>
            <person name="Yoshida Y."/>
            <person name="Ohtoshi R."/>
            <person name="Malay A.D."/>
            <person name="Moran D.A.P."/>
            <person name="Tomita M."/>
            <person name="Numata K."/>
            <person name="Arakawa K."/>
        </authorList>
    </citation>
    <scope>NUCLEOTIDE SEQUENCE</scope>
</reference>
<feature type="compositionally biased region" description="Basic and acidic residues" evidence="1">
    <location>
        <begin position="2441"/>
        <end position="2458"/>
    </location>
</feature>
<dbReference type="OrthoDB" id="6437762at2759"/>
<feature type="region of interest" description="Disordered" evidence="1">
    <location>
        <begin position="1897"/>
        <end position="1930"/>
    </location>
</feature>
<feature type="compositionally biased region" description="Polar residues" evidence="1">
    <location>
        <begin position="48"/>
        <end position="57"/>
    </location>
</feature>
<feature type="region of interest" description="Disordered" evidence="1">
    <location>
        <begin position="2258"/>
        <end position="2277"/>
    </location>
</feature>
<feature type="region of interest" description="Disordered" evidence="1">
    <location>
        <begin position="1696"/>
        <end position="1716"/>
    </location>
</feature>
<accession>A0A8X6M999</accession>
<feature type="compositionally biased region" description="Polar residues" evidence="1">
    <location>
        <begin position="2058"/>
        <end position="2068"/>
    </location>
</feature>
<dbReference type="SMART" id="SM00494">
    <property type="entry name" value="ChtBD2"/>
    <property type="match status" value="1"/>
</dbReference>
<evidence type="ECO:0000256" key="1">
    <source>
        <dbReference type="SAM" id="MobiDB-lite"/>
    </source>
</evidence>
<protein>
    <recommendedName>
        <fullName evidence="2">Chitin-binding type-2 domain-containing protein</fullName>
    </recommendedName>
</protein>
<dbReference type="PROSITE" id="PS50940">
    <property type="entry name" value="CHIT_BIND_II"/>
    <property type="match status" value="1"/>
</dbReference>
<name>A0A8X6M999_9ARAC</name>
<organism evidence="3 4">
    <name type="scientific">Trichonephila inaurata madagascariensis</name>
    <dbReference type="NCBI Taxonomy" id="2747483"/>
    <lineage>
        <taxon>Eukaryota</taxon>
        <taxon>Metazoa</taxon>
        <taxon>Ecdysozoa</taxon>
        <taxon>Arthropoda</taxon>
        <taxon>Chelicerata</taxon>
        <taxon>Arachnida</taxon>
        <taxon>Araneae</taxon>
        <taxon>Araneomorphae</taxon>
        <taxon>Entelegynae</taxon>
        <taxon>Araneoidea</taxon>
        <taxon>Nephilidae</taxon>
        <taxon>Trichonephila</taxon>
        <taxon>Trichonephila inaurata</taxon>
    </lineage>
</organism>
<dbReference type="Gene3D" id="2.170.140.10">
    <property type="entry name" value="Chitin binding domain"/>
    <property type="match status" value="1"/>
</dbReference>
<dbReference type="EMBL" id="BMAV01025123">
    <property type="protein sequence ID" value="GFS38684.1"/>
    <property type="molecule type" value="Genomic_DNA"/>
</dbReference>
<feature type="region of interest" description="Disordered" evidence="1">
    <location>
        <begin position="2413"/>
        <end position="2484"/>
    </location>
</feature>
<feature type="compositionally biased region" description="Basic and acidic residues" evidence="1">
    <location>
        <begin position="2583"/>
        <end position="2594"/>
    </location>
</feature>
<feature type="compositionally biased region" description="Basic and acidic residues" evidence="1">
    <location>
        <begin position="234"/>
        <end position="250"/>
    </location>
</feature>
<feature type="compositionally biased region" description="Basic and acidic residues" evidence="1">
    <location>
        <begin position="1897"/>
        <end position="1914"/>
    </location>
</feature>
<dbReference type="InterPro" id="IPR002557">
    <property type="entry name" value="Chitin-bd_dom"/>
</dbReference>
<feature type="compositionally biased region" description="Polar residues" evidence="1">
    <location>
        <begin position="1836"/>
        <end position="1857"/>
    </location>
</feature>
<feature type="region of interest" description="Disordered" evidence="1">
    <location>
        <begin position="1832"/>
        <end position="1857"/>
    </location>
</feature>
<dbReference type="GO" id="GO:0005576">
    <property type="term" value="C:extracellular region"/>
    <property type="evidence" value="ECO:0007669"/>
    <property type="project" value="InterPro"/>
</dbReference>
<proteinExistence type="predicted"/>
<feature type="compositionally biased region" description="Polar residues" evidence="1">
    <location>
        <begin position="1696"/>
        <end position="1706"/>
    </location>
</feature>